<evidence type="ECO:0000259" key="13">
    <source>
        <dbReference type="PROSITE" id="PS50894"/>
    </source>
</evidence>
<evidence type="ECO:0000259" key="12">
    <source>
        <dbReference type="PROSITE" id="PS50851"/>
    </source>
</evidence>
<dbReference type="FunFam" id="3.30.565.10:FF:000016">
    <property type="entry name" value="Chemotaxis protein CheA, putative"/>
    <property type="match status" value="1"/>
</dbReference>
<dbReference type="Pfam" id="PF00072">
    <property type="entry name" value="Response_reg"/>
    <property type="match status" value="1"/>
</dbReference>
<dbReference type="InterPro" id="IPR011006">
    <property type="entry name" value="CheY-like_superfamily"/>
</dbReference>
<dbReference type="SUPFAM" id="SSF52172">
    <property type="entry name" value="CheY-like"/>
    <property type="match status" value="1"/>
</dbReference>
<gene>
    <name evidence="14" type="ORF">F6J89_09315</name>
</gene>
<sequence length="1057" mass="117526">MIQDEELRNLYKISGEESVHKLRIGLLYLQQHPQDETTLEELLNEIHSLKGDSRIVGVEKVETIAHKFHEILGSIKHQQRVFTPELGNILDQGLEAIGLLVNEAVTGQASGIDAVSILKYLITGISEPIELEFSSTQEAEQQLDLTTQALVDDNYQFTIPSAIVQGAPPWAIAPVNDNALQAVASVIEDEELREVYQISSTERLQTLKAGLLYLQQHPNDEAYCERLRREAHSLKGDSRIVGVENVETLASQLEEVFKNFKCQQVVLTPELITSLSQGLEAISLLIGEAVSGQGSGVDTAEVLEQLRAAFAEATELKLEATQQQVNALGAAPSLIADEELREIYQSSSEERLQKLEAGLLHLQRYPEDKTILEELLREAHSLKGDSRSTGVESVEALTHQLEEILESIKRQQTVVTPQVSTLLYQGLDTIGLLVGEAVSGQESGVNTAQMLERLLAVVSEPIELKQQSAIPPASANQELLFPEVTQSDSIESIRVPTRALDALMKQVQELNVTRIDIVQTNAQLEELVSLWEEYKAFYSRGQYSFLDRKSHQDRLETMLISLKGSAQENSTKLDIIAGELGEKIRTIRLLPLSRVFNFFPRMVHDLAREQSKEVELIIEGGETTADKNILEQIKDSVMHMLRNSIDHGIETPRERKLQGKPPTAKIWLRGYQRGNKIIIEVADNGRGLNTEKIKQTAIKRKLYLPEELNQMTTSQIHSLILASGFSTRTFITEISGRGIGLDVVRAHVERLQGNIEIESTPNQGCTFRIQLSTSLTTINVMLLEVQGIIQALPIEFVERTLLISPEQIVAIDGKNTIDFDGQIVPVINLADLLELSNSIAYVSSTKVEQKKSNLQPLILLKVGKELAGFFVNRLLDTQEVVLKPQSQLLKRVRNVTGATILGTGEVCTILNPPDLLKSLQRQTISAVSIKSTKTVQSKPVILLVEDSIPVRTQEKRLLEGAGYEVMLAVDGLDGYNKLKTRDFDAVISDVEMPNLDGFSLTTKIRQHQKYKELPIILVTTLNSEQAQKRGAEAGADAYVIKGRFNQDALLEILRKLI</sequence>
<dbReference type="SMART" id="SM00387">
    <property type="entry name" value="HATPase_c"/>
    <property type="match status" value="1"/>
</dbReference>
<dbReference type="Gene3D" id="2.30.30.40">
    <property type="entry name" value="SH3 Domains"/>
    <property type="match status" value="1"/>
</dbReference>
<protein>
    <recommendedName>
        <fullName evidence="2">histidine kinase</fullName>
        <ecNumber evidence="2">2.7.13.3</ecNumber>
    </recommendedName>
</protein>
<dbReference type="SMART" id="SM00260">
    <property type="entry name" value="CheW"/>
    <property type="match status" value="1"/>
</dbReference>
<keyword evidence="4" id="KW-0808">Transferase</keyword>
<dbReference type="PROSITE" id="PS50851">
    <property type="entry name" value="CHEW"/>
    <property type="match status" value="1"/>
</dbReference>
<dbReference type="PROSITE" id="PS50894">
    <property type="entry name" value="HPT"/>
    <property type="match status" value="3"/>
</dbReference>
<dbReference type="PRINTS" id="PR00344">
    <property type="entry name" value="BCTRLSENSOR"/>
</dbReference>
<dbReference type="PANTHER" id="PTHR43395:SF1">
    <property type="entry name" value="CHEMOTAXIS PROTEIN CHEA"/>
    <property type="match status" value="1"/>
</dbReference>
<dbReference type="CDD" id="cd00088">
    <property type="entry name" value="HPT"/>
    <property type="match status" value="2"/>
</dbReference>
<proteinExistence type="predicted"/>
<dbReference type="InterPro" id="IPR001789">
    <property type="entry name" value="Sig_transdc_resp-reg_receiver"/>
</dbReference>
<dbReference type="EC" id="2.7.13.3" evidence="2"/>
<dbReference type="InterPro" id="IPR003594">
    <property type="entry name" value="HATPase_dom"/>
</dbReference>
<dbReference type="InterPro" id="IPR004358">
    <property type="entry name" value="Sig_transdc_His_kin-like_C"/>
</dbReference>
<organism evidence="14">
    <name type="scientific">Symploca sp. SIO1C4</name>
    <dbReference type="NCBI Taxonomy" id="2607765"/>
    <lineage>
        <taxon>Bacteria</taxon>
        <taxon>Bacillati</taxon>
        <taxon>Cyanobacteriota</taxon>
        <taxon>Cyanophyceae</taxon>
        <taxon>Coleofasciculales</taxon>
        <taxon>Coleofasciculaceae</taxon>
        <taxon>Symploca</taxon>
    </lineage>
</organism>
<dbReference type="GO" id="GO:0006935">
    <property type="term" value="P:chemotaxis"/>
    <property type="evidence" value="ECO:0007669"/>
    <property type="project" value="InterPro"/>
</dbReference>
<dbReference type="PROSITE" id="PS50109">
    <property type="entry name" value="HIS_KIN"/>
    <property type="match status" value="1"/>
</dbReference>
<reference evidence="14" key="1">
    <citation type="submission" date="2019-11" db="EMBL/GenBank/DDBJ databases">
        <title>Genomic insights into an expanded diversity of filamentous marine cyanobacteria reveals the extraordinary biosynthetic potential of Moorea and Okeania.</title>
        <authorList>
            <person name="Ferreira Leao T."/>
            <person name="Wang M."/>
            <person name="Moss N."/>
            <person name="Da Silva R."/>
            <person name="Sanders J."/>
            <person name="Nurk S."/>
            <person name="Gurevich A."/>
            <person name="Humphrey G."/>
            <person name="Reher R."/>
            <person name="Zhu Q."/>
            <person name="Belda-Ferre P."/>
            <person name="Glukhov E."/>
            <person name="Rex R."/>
            <person name="Dorrestein P.C."/>
            <person name="Knight R."/>
            <person name="Pevzner P."/>
            <person name="Gerwick W.H."/>
            <person name="Gerwick L."/>
        </authorList>
    </citation>
    <scope>NUCLEOTIDE SEQUENCE</scope>
    <source>
        <strain evidence="14">SIO1C4</strain>
    </source>
</reference>
<name>A0A6B3NAA1_9CYAN</name>
<comment type="catalytic activity">
    <reaction evidence="1">
        <text>ATP + protein L-histidine = ADP + protein N-phospho-L-histidine.</text>
        <dbReference type="EC" id="2.7.13.3"/>
    </reaction>
</comment>
<evidence type="ECO:0000256" key="8">
    <source>
        <dbReference type="PROSITE-ProRule" id="PRU00169"/>
    </source>
</evidence>
<dbReference type="EMBL" id="JAAHFQ010000137">
    <property type="protein sequence ID" value="NER27815.1"/>
    <property type="molecule type" value="Genomic_DNA"/>
</dbReference>
<keyword evidence="3 8" id="KW-0597">Phosphoprotein</keyword>
<evidence type="ECO:0000256" key="4">
    <source>
        <dbReference type="ARBA" id="ARBA00022679"/>
    </source>
</evidence>
<evidence type="ECO:0000256" key="1">
    <source>
        <dbReference type="ARBA" id="ARBA00000085"/>
    </source>
</evidence>
<evidence type="ECO:0000259" key="11">
    <source>
        <dbReference type="PROSITE" id="PS50110"/>
    </source>
</evidence>
<feature type="domain" description="Response regulatory" evidence="11">
    <location>
        <begin position="940"/>
        <end position="1056"/>
    </location>
</feature>
<dbReference type="Pfam" id="PF01584">
    <property type="entry name" value="CheW"/>
    <property type="match status" value="1"/>
</dbReference>
<dbReference type="InterPro" id="IPR004105">
    <property type="entry name" value="CheA-like_dim"/>
</dbReference>
<keyword evidence="5" id="KW-0418">Kinase</keyword>
<feature type="modified residue" description="Phosphohistidine" evidence="7">
    <location>
        <position position="47"/>
    </location>
</feature>
<dbReference type="SMART" id="SM01231">
    <property type="entry name" value="H-kinase_dim"/>
    <property type="match status" value="1"/>
</dbReference>
<dbReference type="InterPro" id="IPR036641">
    <property type="entry name" value="HPT_dom_sf"/>
</dbReference>
<feature type="coiled-coil region" evidence="9">
    <location>
        <begin position="303"/>
        <end position="331"/>
    </location>
</feature>
<dbReference type="GO" id="GO:0000155">
    <property type="term" value="F:phosphorelay sensor kinase activity"/>
    <property type="evidence" value="ECO:0007669"/>
    <property type="project" value="InterPro"/>
</dbReference>
<feature type="modified residue" description="Phosphohistidine" evidence="7">
    <location>
        <position position="232"/>
    </location>
</feature>
<feature type="modified residue" description="4-aspartylphosphate" evidence="8">
    <location>
        <position position="989"/>
    </location>
</feature>
<keyword evidence="9" id="KW-0175">Coiled coil</keyword>
<feature type="domain" description="Histidine kinase" evidence="10">
    <location>
        <begin position="568"/>
        <end position="775"/>
    </location>
</feature>
<dbReference type="InterPro" id="IPR036890">
    <property type="entry name" value="HATPase_C_sf"/>
</dbReference>
<evidence type="ECO:0000256" key="6">
    <source>
        <dbReference type="ARBA" id="ARBA00023012"/>
    </source>
</evidence>
<dbReference type="Pfam" id="PF02518">
    <property type="entry name" value="HATPase_c"/>
    <property type="match status" value="1"/>
</dbReference>
<dbReference type="InterPro" id="IPR002545">
    <property type="entry name" value="CheW-lke_dom"/>
</dbReference>
<dbReference type="InterPro" id="IPR051315">
    <property type="entry name" value="Bact_Chemotaxis_CheA"/>
</dbReference>
<dbReference type="SUPFAM" id="SSF50341">
    <property type="entry name" value="CheW-like"/>
    <property type="match status" value="1"/>
</dbReference>
<dbReference type="InterPro" id="IPR036061">
    <property type="entry name" value="CheW-like_dom_sf"/>
</dbReference>
<evidence type="ECO:0000256" key="2">
    <source>
        <dbReference type="ARBA" id="ARBA00012438"/>
    </source>
</evidence>
<dbReference type="AlphaFoldDB" id="A0A6B3NAA1"/>
<dbReference type="PROSITE" id="PS50110">
    <property type="entry name" value="RESPONSE_REGULATORY"/>
    <property type="match status" value="1"/>
</dbReference>
<dbReference type="GO" id="GO:0005737">
    <property type="term" value="C:cytoplasm"/>
    <property type="evidence" value="ECO:0007669"/>
    <property type="project" value="InterPro"/>
</dbReference>
<feature type="domain" description="CheW-like" evidence="12">
    <location>
        <begin position="777"/>
        <end position="921"/>
    </location>
</feature>
<feature type="modified residue" description="Phosphohistidine" evidence="7">
    <location>
        <position position="380"/>
    </location>
</feature>
<evidence type="ECO:0000256" key="9">
    <source>
        <dbReference type="SAM" id="Coils"/>
    </source>
</evidence>
<keyword evidence="6" id="KW-0902">Two-component regulatory system</keyword>
<dbReference type="Pfam" id="PF01627">
    <property type="entry name" value="Hpt"/>
    <property type="match status" value="3"/>
</dbReference>
<dbReference type="InterPro" id="IPR008207">
    <property type="entry name" value="Sig_transdc_His_kin_Hpt_dom"/>
</dbReference>
<feature type="domain" description="HPt" evidence="13">
    <location>
        <begin position="185"/>
        <end position="289"/>
    </location>
</feature>
<accession>A0A6B3NAA1</accession>
<feature type="domain" description="HPt" evidence="13">
    <location>
        <begin position="333"/>
        <end position="437"/>
    </location>
</feature>
<dbReference type="InterPro" id="IPR005467">
    <property type="entry name" value="His_kinase_dom"/>
</dbReference>
<dbReference type="PANTHER" id="PTHR43395">
    <property type="entry name" value="SENSOR HISTIDINE KINASE CHEA"/>
    <property type="match status" value="1"/>
</dbReference>
<dbReference type="Gene3D" id="3.40.50.2300">
    <property type="match status" value="1"/>
</dbReference>
<dbReference type="Gene3D" id="3.30.565.10">
    <property type="entry name" value="Histidine kinase-like ATPase, C-terminal domain"/>
    <property type="match status" value="1"/>
</dbReference>
<evidence type="ECO:0000256" key="7">
    <source>
        <dbReference type="PROSITE-ProRule" id="PRU00110"/>
    </source>
</evidence>
<dbReference type="SMART" id="SM00073">
    <property type="entry name" value="HPT"/>
    <property type="match status" value="3"/>
</dbReference>
<dbReference type="Gene3D" id="1.20.120.160">
    <property type="entry name" value="HPT domain"/>
    <property type="match status" value="3"/>
</dbReference>
<evidence type="ECO:0000256" key="5">
    <source>
        <dbReference type="ARBA" id="ARBA00022777"/>
    </source>
</evidence>
<evidence type="ECO:0000256" key="3">
    <source>
        <dbReference type="ARBA" id="ARBA00022553"/>
    </source>
</evidence>
<feature type="domain" description="HPt" evidence="13">
    <location>
        <begin position="1"/>
        <end position="107"/>
    </location>
</feature>
<comment type="caution">
    <text evidence="14">The sequence shown here is derived from an EMBL/GenBank/DDBJ whole genome shotgun (WGS) entry which is preliminary data.</text>
</comment>
<dbReference type="SMART" id="SM00448">
    <property type="entry name" value="REC"/>
    <property type="match status" value="1"/>
</dbReference>
<evidence type="ECO:0000313" key="14">
    <source>
        <dbReference type="EMBL" id="NER27815.1"/>
    </source>
</evidence>
<dbReference type="SUPFAM" id="SSF55874">
    <property type="entry name" value="ATPase domain of HSP90 chaperone/DNA topoisomerase II/histidine kinase"/>
    <property type="match status" value="1"/>
</dbReference>
<evidence type="ECO:0000259" key="10">
    <source>
        <dbReference type="PROSITE" id="PS50109"/>
    </source>
</evidence>
<dbReference type="SUPFAM" id="SSF47226">
    <property type="entry name" value="Histidine-containing phosphotransfer domain, HPT domain"/>
    <property type="match status" value="3"/>
</dbReference>